<dbReference type="Pfam" id="PF00109">
    <property type="entry name" value="ketoacyl-synt"/>
    <property type="match status" value="1"/>
</dbReference>
<dbReference type="InterPro" id="IPR014030">
    <property type="entry name" value="Ketoacyl_synth_N"/>
</dbReference>
<evidence type="ECO:0000256" key="1">
    <source>
        <dbReference type="ARBA" id="ARBA00022679"/>
    </source>
</evidence>
<keyword evidence="1" id="KW-0808">Transferase</keyword>
<dbReference type="InterPro" id="IPR016039">
    <property type="entry name" value="Thiolase-like"/>
</dbReference>
<dbReference type="Gene3D" id="3.40.47.10">
    <property type="match status" value="2"/>
</dbReference>
<dbReference type="GO" id="GO:0004315">
    <property type="term" value="F:3-oxoacyl-[acyl-carrier-protein] synthase activity"/>
    <property type="evidence" value="ECO:0007669"/>
    <property type="project" value="TreeGrafter"/>
</dbReference>
<comment type="caution">
    <text evidence="3">The sequence shown here is derived from an EMBL/GenBank/DDBJ whole genome shotgun (WGS) entry which is preliminary data.</text>
</comment>
<name>A0A8J8BD26_9ACTN</name>
<evidence type="ECO:0000313" key="3">
    <source>
        <dbReference type="EMBL" id="MBS2962364.1"/>
    </source>
</evidence>
<evidence type="ECO:0000259" key="2">
    <source>
        <dbReference type="Pfam" id="PF00109"/>
    </source>
</evidence>
<dbReference type="PANTHER" id="PTHR11712">
    <property type="entry name" value="POLYKETIDE SYNTHASE-RELATED"/>
    <property type="match status" value="1"/>
</dbReference>
<proteinExistence type="predicted"/>
<organism evidence="3 4">
    <name type="scientific">Actinocrinis puniceicyclus</name>
    <dbReference type="NCBI Taxonomy" id="977794"/>
    <lineage>
        <taxon>Bacteria</taxon>
        <taxon>Bacillati</taxon>
        <taxon>Actinomycetota</taxon>
        <taxon>Actinomycetes</taxon>
        <taxon>Catenulisporales</taxon>
        <taxon>Actinospicaceae</taxon>
        <taxon>Actinocrinis</taxon>
    </lineage>
</organism>
<dbReference type="Proteomes" id="UP000677913">
    <property type="component" value="Unassembled WGS sequence"/>
</dbReference>
<dbReference type="SUPFAM" id="SSF53901">
    <property type="entry name" value="Thiolase-like"/>
    <property type="match status" value="2"/>
</dbReference>
<gene>
    <name evidence="3" type="ORF">KGA66_04850</name>
</gene>
<keyword evidence="4" id="KW-1185">Reference proteome</keyword>
<dbReference type="InterPro" id="IPR000794">
    <property type="entry name" value="Beta-ketoacyl_synthase"/>
</dbReference>
<feature type="domain" description="Beta-ketoacyl synthase-like N-terminal" evidence="2">
    <location>
        <begin position="48"/>
        <end position="196"/>
    </location>
</feature>
<accession>A0A8J8BD26</accession>
<dbReference type="RefSeq" id="WP_211464947.1">
    <property type="nucleotide sequence ID" value="NZ_JAGSXH010000010.1"/>
</dbReference>
<reference evidence="3" key="1">
    <citation type="submission" date="2021-04" db="EMBL/GenBank/DDBJ databases">
        <title>Genome based classification of Actinospica acidithermotolerans sp. nov., an actinobacterium isolated from an Indonesian hot spring.</title>
        <authorList>
            <person name="Kusuma A.B."/>
            <person name="Putra K.E."/>
            <person name="Nafisah S."/>
            <person name="Loh J."/>
            <person name="Nouioui I."/>
            <person name="Goodfellow M."/>
        </authorList>
    </citation>
    <scope>NUCLEOTIDE SEQUENCE</scope>
    <source>
        <strain evidence="3">DSM 45618</strain>
    </source>
</reference>
<dbReference type="AlphaFoldDB" id="A0A8J8BD26"/>
<sequence>MDPAAGPYITGWSALSPFGVGREPFAAGLAAGGGEAVTDPEHGPGLRVRDFDPASLLAPRSIRTLDRMTLMSITVAGLLLDEHADSLGPRSGSVGLVLGTSTGSIDSIVGFTKDTFVQDKPYFVDPAAFPNTVINGVAGRTAIWHGLRGLNSTVSAGHLTALATLRYATRLIRRGYAETLLVGAVEELSAPVALAAGRLRETWAAPARTSLGEGCVMFLVDSGATARREGREPLAAVADLAFGVTLPDDPPWARADHLAGLIESVLRRNGLEPDRIGAVSLAQSGESDLDEAERQALDRALGADHGRRVQVSRQVGDCFSALGAFQLAALLAEAAPDARPALVTSLGADGAAACALITS</sequence>
<evidence type="ECO:0000313" key="4">
    <source>
        <dbReference type="Proteomes" id="UP000677913"/>
    </source>
</evidence>
<dbReference type="EMBL" id="JAGSXH010000010">
    <property type="protein sequence ID" value="MBS2962364.1"/>
    <property type="molecule type" value="Genomic_DNA"/>
</dbReference>
<protein>
    <recommendedName>
        <fullName evidence="2">Beta-ketoacyl synthase-like N-terminal domain-containing protein</fullName>
    </recommendedName>
</protein>
<dbReference type="GO" id="GO:0006633">
    <property type="term" value="P:fatty acid biosynthetic process"/>
    <property type="evidence" value="ECO:0007669"/>
    <property type="project" value="TreeGrafter"/>
</dbReference>
<dbReference type="PANTHER" id="PTHR11712:SF336">
    <property type="entry name" value="3-OXOACYL-[ACYL-CARRIER-PROTEIN] SYNTHASE, MITOCHONDRIAL"/>
    <property type="match status" value="1"/>
</dbReference>